<dbReference type="PANTHER" id="PTHR43689:SF1">
    <property type="entry name" value="ALPHA_BETA-HYDROLASES SUPERFAMILY PROTEIN"/>
    <property type="match status" value="1"/>
</dbReference>
<dbReference type="Proteomes" id="UP000836841">
    <property type="component" value="Unassembled WGS sequence"/>
</dbReference>
<dbReference type="Gene3D" id="3.40.50.1820">
    <property type="entry name" value="alpha/beta hydrolase"/>
    <property type="match status" value="2"/>
</dbReference>
<evidence type="ECO:0000259" key="1">
    <source>
        <dbReference type="Pfam" id="PF12697"/>
    </source>
</evidence>
<organism evidence="2 3">
    <name type="scientific">Thlaspi arvense</name>
    <name type="common">Field penny-cress</name>
    <dbReference type="NCBI Taxonomy" id="13288"/>
    <lineage>
        <taxon>Eukaryota</taxon>
        <taxon>Viridiplantae</taxon>
        <taxon>Streptophyta</taxon>
        <taxon>Embryophyta</taxon>
        <taxon>Tracheophyta</taxon>
        <taxon>Spermatophyta</taxon>
        <taxon>Magnoliopsida</taxon>
        <taxon>eudicotyledons</taxon>
        <taxon>Gunneridae</taxon>
        <taxon>Pentapetalae</taxon>
        <taxon>rosids</taxon>
        <taxon>malvids</taxon>
        <taxon>Brassicales</taxon>
        <taxon>Brassicaceae</taxon>
        <taxon>Thlaspideae</taxon>
        <taxon>Thlaspi</taxon>
    </lineage>
</organism>
<sequence>MASKRVNLGFPSMAASASSSASVSGSGADIQVDDFILMLAILSADDRFCKNTRNLEQLLGAKPKPKRKKIAGIDQDELLDPALLADPDSCFCHFNGVHIHHKVSSVFSWHRVMKPLAQVSGSKVLAFDRPAFGLTSRPNLSEHSSPNSLAAEKAVLVGTQRVAALVLVAPAILAPAKSNIGGKQFQTDVQMQEESTSPNTNGNLFTRISNILSNFSKYIVQAVMRLMKGMGEMLSSLYKKALSAFLRSAFAVTLIRMVIDKFGIAAVRNAWFDSNQVTEHVLNGYTKPLRTKGWDKALAEYTAEILADISSGSKPPLEKRLHEISCPVLIITGDSDRLVPSWNSERLSRAIPGSRLEVIKNCGHLPQEEKPKEFISLVQKFLLGVFGGSQEQFVQAAATT</sequence>
<feature type="domain" description="AB hydrolase-1" evidence="1">
    <location>
        <begin position="108"/>
        <end position="375"/>
    </location>
</feature>
<comment type="caution">
    <text evidence="2">The sequence shown here is derived from an EMBL/GenBank/DDBJ whole genome shotgun (WGS) entry which is preliminary data.</text>
</comment>
<proteinExistence type="predicted"/>
<dbReference type="SUPFAM" id="SSF53474">
    <property type="entry name" value="alpha/beta-Hydrolases"/>
    <property type="match status" value="1"/>
</dbReference>
<reference evidence="2 3" key="1">
    <citation type="submission" date="2022-03" db="EMBL/GenBank/DDBJ databases">
        <authorList>
            <person name="Nunn A."/>
            <person name="Chopra R."/>
            <person name="Nunn A."/>
            <person name="Contreras Garrido A."/>
        </authorList>
    </citation>
    <scope>NUCLEOTIDE SEQUENCE [LARGE SCALE GENOMIC DNA]</scope>
</reference>
<keyword evidence="3" id="KW-1185">Reference proteome</keyword>
<name>A0AAU9RSB1_THLAR</name>
<dbReference type="InterPro" id="IPR029058">
    <property type="entry name" value="AB_hydrolase_fold"/>
</dbReference>
<accession>A0AAU9RSB1</accession>
<evidence type="ECO:0000313" key="3">
    <source>
        <dbReference type="Proteomes" id="UP000836841"/>
    </source>
</evidence>
<evidence type="ECO:0000313" key="2">
    <source>
        <dbReference type="EMBL" id="CAH2049583.1"/>
    </source>
</evidence>
<dbReference type="PANTHER" id="PTHR43689">
    <property type="entry name" value="HYDROLASE"/>
    <property type="match status" value="1"/>
</dbReference>
<dbReference type="GO" id="GO:0009941">
    <property type="term" value="C:chloroplast envelope"/>
    <property type="evidence" value="ECO:0007669"/>
    <property type="project" value="TreeGrafter"/>
</dbReference>
<dbReference type="Pfam" id="PF12697">
    <property type="entry name" value="Abhydrolase_6"/>
    <property type="match status" value="1"/>
</dbReference>
<dbReference type="AlphaFoldDB" id="A0AAU9RSB1"/>
<dbReference type="InterPro" id="IPR000073">
    <property type="entry name" value="AB_hydrolase_1"/>
</dbReference>
<protein>
    <recommendedName>
        <fullName evidence="1">AB hydrolase-1 domain-containing protein</fullName>
    </recommendedName>
</protein>
<dbReference type="EMBL" id="CAJVSB020000290">
    <property type="protein sequence ID" value="CAH2049583.1"/>
    <property type="molecule type" value="Genomic_DNA"/>
</dbReference>
<gene>
    <name evidence="2" type="ORF">TAV2_LOCUS8302</name>
</gene>